<proteinExistence type="predicted"/>
<evidence type="ECO:0000313" key="6">
    <source>
        <dbReference type="EMBL" id="TWI01373.1"/>
    </source>
</evidence>
<feature type="transmembrane region" description="Helical" evidence="5">
    <location>
        <begin position="387"/>
        <end position="408"/>
    </location>
</feature>
<feature type="transmembrane region" description="Helical" evidence="5">
    <location>
        <begin position="357"/>
        <end position="375"/>
    </location>
</feature>
<keyword evidence="2 5" id="KW-0812">Transmembrane</keyword>
<reference evidence="6 7" key="1">
    <citation type="journal article" date="2015" name="Stand. Genomic Sci.">
        <title>Genomic Encyclopedia of Bacterial and Archaeal Type Strains, Phase III: the genomes of soil and plant-associated and newly described type strains.</title>
        <authorList>
            <person name="Whitman W.B."/>
            <person name="Woyke T."/>
            <person name="Klenk H.P."/>
            <person name="Zhou Y."/>
            <person name="Lilburn T.G."/>
            <person name="Beck B.J."/>
            <person name="De Vos P."/>
            <person name="Vandamme P."/>
            <person name="Eisen J.A."/>
            <person name="Garrity G."/>
            <person name="Hugenholtz P."/>
            <person name="Kyrpides N.C."/>
        </authorList>
    </citation>
    <scope>NUCLEOTIDE SEQUENCE [LARGE SCALE GENOMIC DNA]</scope>
    <source>
        <strain evidence="6 7">CGMCC 1.6847</strain>
    </source>
</reference>
<dbReference type="InterPro" id="IPR023271">
    <property type="entry name" value="Aquaporin-like"/>
</dbReference>
<evidence type="ECO:0000256" key="2">
    <source>
        <dbReference type="ARBA" id="ARBA00022692"/>
    </source>
</evidence>
<gene>
    <name evidence="6" type="ORF">IQ05_00954</name>
</gene>
<protein>
    <submittedName>
        <fullName evidence="6">Site-specific recombinase</fullName>
    </submittedName>
</protein>
<accession>A0ABY3FME9</accession>
<evidence type="ECO:0000256" key="5">
    <source>
        <dbReference type="SAM" id="Phobius"/>
    </source>
</evidence>
<dbReference type="Gene3D" id="1.20.1080.10">
    <property type="entry name" value="Glycerol uptake facilitator protein"/>
    <property type="match status" value="1"/>
</dbReference>
<feature type="transmembrane region" description="Helical" evidence="5">
    <location>
        <begin position="614"/>
        <end position="642"/>
    </location>
</feature>
<organism evidence="6 7">
    <name type="scientific">Flavobacterium tiangeerense</name>
    <dbReference type="NCBI Taxonomy" id="459471"/>
    <lineage>
        <taxon>Bacteria</taxon>
        <taxon>Pseudomonadati</taxon>
        <taxon>Bacteroidota</taxon>
        <taxon>Flavobacteriia</taxon>
        <taxon>Flavobacteriales</taxon>
        <taxon>Flavobacteriaceae</taxon>
        <taxon>Flavobacterium</taxon>
    </lineage>
</organism>
<keyword evidence="4 5" id="KW-0472">Membrane</keyword>
<comment type="caution">
    <text evidence="6">The sequence shown here is derived from an EMBL/GenBank/DDBJ whole genome shotgun (WGS) entry which is preliminary data.</text>
</comment>
<comment type="subcellular location">
    <subcellularLocation>
        <location evidence="1">Membrane</location>
        <topology evidence="1">Multi-pass membrane protein</topology>
    </subcellularLocation>
</comment>
<evidence type="ECO:0000256" key="3">
    <source>
        <dbReference type="ARBA" id="ARBA00022989"/>
    </source>
</evidence>
<evidence type="ECO:0000256" key="4">
    <source>
        <dbReference type="ARBA" id="ARBA00023136"/>
    </source>
</evidence>
<name>A0ABY3FME9_9FLAO</name>
<evidence type="ECO:0000313" key="7">
    <source>
        <dbReference type="Proteomes" id="UP000317519"/>
    </source>
</evidence>
<keyword evidence="7" id="KW-1185">Reference proteome</keyword>
<feature type="transmembrane region" description="Helical" evidence="5">
    <location>
        <begin position="496"/>
        <end position="517"/>
    </location>
</feature>
<dbReference type="Proteomes" id="UP000317519">
    <property type="component" value="Unassembled WGS sequence"/>
</dbReference>
<dbReference type="Pfam" id="PF10136">
    <property type="entry name" value="SpecificRecomb"/>
    <property type="match status" value="1"/>
</dbReference>
<dbReference type="RefSeq" id="WP_144890358.1">
    <property type="nucleotide sequence ID" value="NZ_VLKO01000003.1"/>
</dbReference>
<sequence>MKFFSKPTGKPTYESVFKNFFESSSSGFIPNVSYDLLVRLVSILRPSRKELKKTVDLRDLISFLEQNPSLCEQFSLYLKLVLKDLKFNSVLSDAAILQDVDFIFELKKRIVANFLPFQPEKDSLEFVLNQIFYLPTDGDWISTISIIQLEFLFNLLELETIYGSGPANFALSEVMMSMHVITQRVSGRAMEREVIKMVPEYEQLQSPFSAFEKELFLIEDRIKELKEHFITPDDLSYQQLLVLHKQCLDFVNKAFHNSSKFGISLRVNQNLLKIKQQLERLEFLISLIVVSDVNGTTTNTIRLGIQLIQFNCYKSNIRKFIAESTQLLSYEITQHTAKTGEHYITETRKEYFKMLRTAIGGGFIVGILCLIKIALSKVETSLFGHAFLYSMNYAFGFILIYVLGFTLATKQPAMTASALIKALEDGASKKGKEIEKYTAFSILFARVFRSQFIAFVGNVLMAFPVSLFGIWIIDYYFNYNIAGSKWENLVQDLSPIHSLAMLHAAIAGVFLFLSGIISGSVANRDKHNQVYYRIAENPFLKRNLGIQKTLALSKLYEKRWAGIISNFWFGIFMGSTASFGLFVGLNLDIRHITFASGNLALALYGSNYQVSQTMLFLGIFGIGIIGLINFLVSFSLSLGLAFRSRGMSWFELRHIATSIWRHFKTKPLSFFFPTESKNKTAVIENYLQIDNAKDDSHKKV</sequence>
<feature type="transmembrane region" description="Helical" evidence="5">
    <location>
        <begin position="563"/>
        <end position="585"/>
    </location>
</feature>
<keyword evidence="3 5" id="KW-1133">Transmembrane helix</keyword>
<evidence type="ECO:0000256" key="1">
    <source>
        <dbReference type="ARBA" id="ARBA00004141"/>
    </source>
</evidence>
<dbReference type="InterPro" id="IPR011385">
    <property type="entry name" value="Site-sp_rcmbase"/>
</dbReference>
<dbReference type="EMBL" id="VLKO01000003">
    <property type="protein sequence ID" value="TWI01373.1"/>
    <property type="molecule type" value="Genomic_DNA"/>
</dbReference>
<feature type="transmembrane region" description="Helical" evidence="5">
    <location>
        <begin position="452"/>
        <end position="476"/>
    </location>
</feature>